<dbReference type="Pfam" id="PF13715">
    <property type="entry name" value="CarbopepD_reg_2"/>
    <property type="match status" value="1"/>
</dbReference>
<dbReference type="SUPFAM" id="SSF49464">
    <property type="entry name" value="Carboxypeptidase regulatory domain-like"/>
    <property type="match status" value="1"/>
</dbReference>
<proteinExistence type="predicted"/>
<sequence>MKQFLIFLIFLLSIGESQAQTLIMGTVKDAKAKPVIGASISIKDSYDGTSTDSLGNFSFKSSESGEILVLFSAIGFGIDSVKIVLTGAALNLNLVLKEKLNALNAVTITAGSFEASDSKKGVVLSSLDVATTAGAVADVYAALQTLPGTQPASGESGLFVRGGAATETNTYFDGLLVKNPFNTQLPDIASRGRFSPFMFKGTTFSAGGYSAVYGQALSSALILESKDLPEKTTTDISLMTVGGGLDQTIRFKNSALSFGGSYINLKPAYSVFKQATDWNHEPTSAGGTITYKLKVAKTGMLKSYTEYSKSDVSLNTADLNTQSKSFFSNGNKNLYTNLSYQDYIGNDWKINTGFSASNNSDNGEQAINNYGRTDRLIQAKATVTKYIGQLSTIKFGSDFLSSHRDESWNGLSRAYNDRLTSAYVESDIFLSNDLVARVGLRAEHSSFLNQNNVAPRVSLAYKTGKGSQVSFAYGEFFQNPDDQYLVQTNQLDFQKATHYMANFQKMKDGQTFRIEAYYKKYNDLVKSAPNLNNKGYGYAKGIDLFWRDKKTFNGVDYWISYSYLDTKRDFSNYPSAVTPEFGAKHSLNIVYKQFFSKLKSYVGATYSIASGRPFYNPNATAFMSDKTKPYQNLSINVSYLTSVFGKYTVIYASVSNLPGFKNVYGYHYSNDGQFRESVQPPALRNIFLGMFITIGDNTYKN</sequence>
<keyword evidence="2" id="KW-0675">Receptor</keyword>
<evidence type="ECO:0000256" key="1">
    <source>
        <dbReference type="SAM" id="SignalP"/>
    </source>
</evidence>
<organism evidence="2 3">
    <name type="scientific">Pedobacter psychrophilus</name>
    <dbReference type="NCBI Taxonomy" id="1826909"/>
    <lineage>
        <taxon>Bacteria</taxon>
        <taxon>Pseudomonadati</taxon>
        <taxon>Bacteroidota</taxon>
        <taxon>Sphingobacteriia</taxon>
        <taxon>Sphingobacteriales</taxon>
        <taxon>Sphingobacteriaceae</taxon>
        <taxon>Pedobacter</taxon>
    </lineage>
</organism>
<feature type="signal peptide" evidence="1">
    <location>
        <begin position="1"/>
        <end position="19"/>
    </location>
</feature>
<keyword evidence="1" id="KW-0732">Signal</keyword>
<accession>A0A179DDM2</accession>
<protein>
    <submittedName>
        <fullName evidence="2">TonB-dependent receptor</fullName>
    </submittedName>
</protein>
<evidence type="ECO:0000313" key="2">
    <source>
        <dbReference type="EMBL" id="OAQ39145.1"/>
    </source>
</evidence>
<dbReference type="STRING" id="1826909.A5893_10795"/>
<dbReference type="OrthoDB" id="1075473at2"/>
<name>A0A179DDM2_9SPHI</name>
<reference evidence="2 3" key="2">
    <citation type="submission" date="2016-06" db="EMBL/GenBank/DDBJ databases">
        <title>Pedobacter psychrophilus sp. nov., isolated from Antarctic fragmentary rock.</title>
        <authorList>
            <person name="Svec P."/>
        </authorList>
    </citation>
    <scope>NUCLEOTIDE SEQUENCE [LARGE SCALE GENOMIC DNA]</scope>
    <source>
        <strain evidence="2 3">CCM 8644</strain>
    </source>
</reference>
<dbReference type="EMBL" id="LWHJ01000028">
    <property type="protein sequence ID" value="OAQ39145.1"/>
    <property type="molecule type" value="Genomic_DNA"/>
</dbReference>
<gene>
    <name evidence="2" type="ORF">A5893_10795</name>
</gene>
<feature type="chain" id="PRO_5008100487" evidence="1">
    <location>
        <begin position="20"/>
        <end position="701"/>
    </location>
</feature>
<dbReference type="Proteomes" id="UP000078459">
    <property type="component" value="Unassembled WGS sequence"/>
</dbReference>
<reference evidence="2 3" key="1">
    <citation type="submission" date="2016-04" db="EMBL/GenBank/DDBJ databases">
        <authorList>
            <person name="Evans L.H."/>
            <person name="Alamgir A."/>
            <person name="Owens N."/>
            <person name="Weber N.D."/>
            <person name="Virtaneva K."/>
            <person name="Barbian K."/>
            <person name="Babar A."/>
            <person name="Rosenke K."/>
        </authorList>
    </citation>
    <scope>NUCLEOTIDE SEQUENCE [LARGE SCALE GENOMIC DNA]</scope>
    <source>
        <strain evidence="2 3">CCM 8644</strain>
    </source>
</reference>
<dbReference type="RefSeq" id="WP_068822672.1">
    <property type="nucleotide sequence ID" value="NZ_LWHJ01000028.1"/>
</dbReference>
<dbReference type="SUPFAM" id="SSF56935">
    <property type="entry name" value="Porins"/>
    <property type="match status" value="1"/>
</dbReference>
<dbReference type="AlphaFoldDB" id="A0A179DDM2"/>
<dbReference type="Gene3D" id="2.60.40.1120">
    <property type="entry name" value="Carboxypeptidase-like, regulatory domain"/>
    <property type="match status" value="1"/>
</dbReference>
<keyword evidence="3" id="KW-1185">Reference proteome</keyword>
<evidence type="ECO:0000313" key="3">
    <source>
        <dbReference type="Proteomes" id="UP000078459"/>
    </source>
</evidence>
<dbReference type="InterPro" id="IPR008969">
    <property type="entry name" value="CarboxyPept-like_regulatory"/>
</dbReference>
<comment type="caution">
    <text evidence="2">The sequence shown here is derived from an EMBL/GenBank/DDBJ whole genome shotgun (WGS) entry which is preliminary data.</text>
</comment>